<dbReference type="EMBL" id="VFPH01000002">
    <property type="protein sequence ID" value="TQM38400.1"/>
    <property type="molecule type" value="Genomic_DNA"/>
</dbReference>
<dbReference type="InterPro" id="IPR012551">
    <property type="entry name" value="DUF1707_SHOCT-like"/>
</dbReference>
<reference evidence="2 3" key="1">
    <citation type="submission" date="2019-06" db="EMBL/GenBank/DDBJ databases">
        <title>Sequencing the genomes of 1000 actinobacteria strains.</title>
        <authorList>
            <person name="Klenk H.-P."/>
        </authorList>
    </citation>
    <scope>NUCLEOTIDE SEQUENCE [LARGE SCALE GENOMIC DNA]</scope>
    <source>
        <strain evidence="2 3">DSM 45511</strain>
    </source>
</reference>
<evidence type="ECO:0000313" key="3">
    <source>
        <dbReference type="Proteomes" id="UP000319818"/>
    </source>
</evidence>
<sequence>MGVVDEPRGPELRIGDRERRATDAHLQQAHGDGVLTLIEYDERAASCWAARTQGDLDELVRDLPPYRPGPGEQPTAVVAAVPEKGPSKSLGQRLGGSLVGIAAIGAVIFGGVHVVTATDGAAVFGNRQVTVAPGQDRVEVGMLFGSVDVVVPEGMRARPEGAVIFGSTDCALACTGTGQEVVVDATGAFGSVDILRPGEPDRDDDDDDDD</sequence>
<evidence type="ECO:0000259" key="1">
    <source>
        <dbReference type="Pfam" id="PF08044"/>
    </source>
</evidence>
<dbReference type="OrthoDB" id="4772576at2"/>
<dbReference type="Proteomes" id="UP000319818">
    <property type="component" value="Unassembled WGS sequence"/>
</dbReference>
<name>A0A543FX36_9PSEU</name>
<dbReference type="Pfam" id="PF08044">
    <property type="entry name" value="DUF1707"/>
    <property type="match status" value="1"/>
</dbReference>
<protein>
    <submittedName>
        <fullName evidence="2">Uncharacterized protein DUF1707</fullName>
    </submittedName>
</protein>
<comment type="caution">
    <text evidence="2">The sequence shown here is derived from an EMBL/GenBank/DDBJ whole genome shotgun (WGS) entry which is preliminary data.</text>
</comment>
<accession>A0A543FX36</accession>
<gene>
    <name evidence="2" type="ORF">FB388_5633</name>
</gene>
<evidence type="ECO:0000313" key="2">
    <source>
        <dbReference type="EMBL" id="TQM38400.1"/>
    </source>
</evidence>
<dbReference type="PANTHER" id="PTHR40763">
    <property type="entry name" value="MEMBRANE PROTEIN-RELATED"/>
    <property type="match status" value="1"/>
</dbReference>
<organism evidence="2 3">
    <name type="scientific">Pseudonocardia cypriaca</name>
    <dbReference type="NCBI Taxonomy" id="882449"/>
    <lineage>
        <taxon>Bacteria</taxon>
        <taxon>Bacillati</taxon>
        <taxon>Actinomycetota</taxon>
        <taxon>Actinomycetes</taxon>
        <taxon>Pseudonocardiales</taxon>
        <taxon>Pseudonocardiaceae</taxon>
        <taxon>Pseudonocardia</taxon>
    </lineage>
</organism>
<proteinExistence type="predicted"/>
<feature type="domain" description="DUF1707" evidence="1">
    <location>
        <begin position="12"/>
        <end position="64"/>
    </location>
</feature>
<keyword evidence="3" id="KW-1185">Reference proteome</keyword>
<dbReference type="PANTHER" id="PTHR40763:SF5">
    <property type="entry name" value="MEMBRANE PROTEIN"/>
    <property type="match status" value="1"/>
</dbReference>
<dbReference type="AlphaFoldDB" id="A0A543FX36"/>